<evidence type="ECO:0000256" key="3">
    <source>
        <dbReference type="ARBA" id="ARBA00022942"/>
    </source>
</evidence>
<evidence type="ECO:0000256" key="1">
    <source>
        <dbReference type="ARBA" id="ARBA00011656"/>
    </source>
</evidence>
<dbReference type="CDD" id="cd03758">
    <property type="entry name" value="proteasome_beta_type_2"/>
    <property type="match status" value="1"/>
</dbReference>
<comment type="function">
    <text evidence="5">Non-catalytic component of the proteasome, a multicatalytic proteinase complex which is characterized by its ability to cleave peptides with Arg, Phe, Tyr, Leu, and Glu adjacent to the leaving group at neutral or slightly basic pH. The proteasome has an ATP-dependent proteolytic activity.</text>
</comment>
<dbReference type="PROSITE" id="PS51476">
    <property type="entry name" value="PROTEASOME_BETA_2"/>
    <property type="match status" value="1"/>
</dbReference>
<dbReference type="EMBL" id="JBBCAQ010000019">
    <property type="protein sequence ID" value="KAK7595227.1"/>
    <property type="molecule type" value="Genomic_DNA"/>
</dbReference>
<dbReference type="InterPro" id="IPR001353">
    <property type="entry name" value="Proteasome_sua/b"/>
</dbReference>
<comment type="subunit">
    <text evidence="8">Component of the proteasome complex.</text>
</comment>
<comment type="similarity">
    <text evidence="8">Belongs to the peptidase T1B family.</text>
</comment>
<dbReference type="GO" id="GO:0005839">
    <property type="term" value="C:proteasome core complex"/>
    <property type="evidence" value="ECO:0007669"/>
    <property type="project" value="InterPro"/>
</dbReference>
<protein>
    <recommendedName>
        <fullName evidence="8">Proteasome subunit beta</fullName>
    </recommendedName>
</protein>
<comment type="subcellular location">
    <subcellularLocation>
        <location evidence="8">Cytoplasm</location>
    </subcellularLocation>
    <subcellularLocation>
        <location evidence="8">Nucleus</location>
    </subcellularLocation>
</comment>
<keyword evidence="4 8" id="KW-0539">Nucleus</keyword>
<evidence type="ECO:0000256" key="7">
    <source>
        <dbReference type="ARBA" id="ARBA00049625"/>
    </source>
</evidence>
<evidence type="ECO:0000256" key="8">
    <source>
        <dbReference type="RuleBase" id="RU004203"/>
    </source>
</evidence>
<comment type="caution">
    <text evidence="9">The sequence shown here is derived from an EMBL/GenBank/DDBJ whole genome shotgun (WGS) entry which is preliminary data.</text>
</comment>
<reference evidence="9 10" key="1">
    <citation type="submission" date="2024-03" db="EMBL/GenBank/DDBJ databases">
        <title>Adaptation during the transition from Ophiocordyceps entomopathogen to insect associate is accompanied by gene loss and intensified selection.</title>
        <authorList>
            <person name="Ward C.M."/>
            <person name="Onetto C.A."/>
            <person name="Borneman A.R."/>
        </authorList>
    </citation>
    <scope>NUCLEOTIDE SEQUENCE [LARGE SCALE GENOMIC DNA]</scope>
    <source>
        <strain evidence="9">AWRI1</strain>
        <tissue evidence="9">Single Adult Female</tissue>
    </source>
</reference>
<accession>A0AAN9Y6J1</accession>
<dbReference type="PANTHER" id="PTHR32194">
    <property type="entry name" value="METALLOPROTEASE TLDD"/>
    <property type="match status" value="1"/>
</dbReference>
<dbReference type="PANTHER" id="PTHR32194:SF2">
    <property type="entry name" value="PROTEASOME SUBUNIT BETA TYPE-1"/>
    <property type="match status" value="1"/>
</dbReference>
<evidence type="ECO:0000313" key="10">
    <source>
        <dbReference type="Proteomes" id="UP001367676"/>
    </source>
</evidence>
<dbReference type="FunFam" id="3.60.20.10:FF:000008">
    <property type="entry name" value="Proteasome subunit beta type-4"/>
    <property type="match status" value="1"/>
</dbReference>
<dbReference type="Pfam" id="PF00227">
    <property type="entry name" value="Proteasome"/>
    <property type="match status" value="1"/>
</dbReference>
<dbReference type="GO" id="GO:0005634">
    <property type="term" value="C:nucleus"/>
    <property type="evidence" value="ECO:0007669"/>
    <property type="project" value="UniProtKB-SubCell"/>
</dbReference>
<dbReference type="GO" id="GO:0010498">
    <property type="term" value="P:proteasomal protein catabolic process"/>
    <property type="evidence" value="ECO:0007669"/>
    <property type="project" value="InterPro"/>
</dbReference>
<evidence type="ECO:0000256" key="6">
    <source>
        <dbReference type="ARBA" id="ARBA00026071"/>
    </source>
</evidence>
<dbReference type="InterPro" id="IPR035206">
    <property type="entry name" value="Proteasome_beta2"/>
</dbReference>
<dbReference type="Proteomes" id="UP001367676">
    <property type="component" value="Unassembled WGS sequence"/>
</dbReference>
<keyword evidence="2 8" id="KW-0963">Cytoplasm</keyword>
<sequence>METLIGIACNDFVLLASDMTNVNSLFVMKNDEDKLYRISSKLVMSVTGEAGDTVQFAEYIAKNMQLYKMRNGYELSPKAAASYTRRNLAEYLRSRTPYNVNLMIGGYDEKEGASLYLIDYLASMIKVPFTTNGYGGLITLSILDRYYKPDLTEAEAYKLIVKCVKEIHKRLVLNLPNFKVTIVDKNGIRDLNGITPELLSAQ</sequence>
<dbReference type="PROSITE" id="PS00854">
    <property type="entry name" value="PROTEASOME_BETA_1"/>
    <property type="match status" value="1"/>
</dbReference>
<dbReference type="Gene3D" id="3.60.20.10">
    <property type="entry name" value="Glutamine Phosphoribosylpyrophosphate, subunit 1, domain 1"/>
    <property type="match status" value="1"/>
</dbReference>
<comment type="function">
    <text evidence="8">Component of the proteasome, a multicatalytic proteinase complex which is characterized by its ability to cleave peptides with Arg, Phe, Tyr, Leu, and Glu adjacent to the leaving group at neutral or slightly basic pH. The proteasome has an ATP-dependent proteolytic activity.</text>
</comment>
<dbReference type="InterPro" id="IPR023333">
    <property type="entry name" value="Proteasome_suB-type"/>
</dbReference>
<dbReference type="InterPro" id="IPR016050">
    <property type="entry name" value="Proteasome_bsu_CS"/>
</dbReference>
<dbReference type="GO" id="GO:0005737">
    <property type="term" value="C:cytoplasm"/>
    <property type="evidence" value="ECO:0007669"/>
    <property type="project" value="UniProtKB-SubCell"/>
</dbReference>
<dbReference type="InterPro" id="IPR029055">
    <property type="entry name" value="Ntn_hydrolases_N"/>
</dbReference>
<keyword evidence="3 8" id="KW-0647">Proteasome</keyword>
<name>A0AAN9Y6J1_9HEMI</name>
<dbReference type="SUPFAM" id="SSF56235">
    <property type="entry name" value="N-terminal nucleophile aminohydrolases (Ntn hydrolases)"/>
    <property type="match status" value="1"/>
</dbReference>
<evidence type="ECO:0000256" key="2">
    <source>
        <dbReference type="ARBA" id="ARBA00022490"/>
    </source>
</evidence>
<evidence type="ECO:0000256" key="5">
    <source>
        <dbReference type="ARBA" id="ARBA00024953"/>
    </source>
</evidence>
<keyword evidence="10" id="KW-1185">Reference proteome</keyword>
<dbReference type="AlphaFoldDB" id="A0AAN9Y6J1"/>
<organism evidence="9 10">
    <name type="scientific">Parthenolecanium corni</name>
    <dbReference type="NCBI Taxonomy" id="536013"/>
    <lineage>
        <taxon>Eukaryota</taxon>
        <taxon>Metazoa</taxon>
        <taxon>Ecdysozoa</taxon>
        <taxon>Arthropoda</taxon>
        <taxon>Hexapoda</taxon>
        <taxon>Insecta</taxon>
        <taxon>Pterygota</taxon>
        <taxon>Neoptera</taxon>
        <taxon>Paraneoptera</taxon>
        <taxon>Hemiptera</taxon>
        <taxon>Sternorrhyncha</taxon>
        <taxon>Coccoidea</taxon>
        <taxon>Coccidae</taxon>
        <taxon>Parthenolecanium</taxon>
    </lineage>
</organism>
<comment type="subunit">
    <text evidence="1">The 26S proteasome consists of a 20S proteasome core and two 19S regulatory subunits. The 20S proteasome core is a barrel-shaped complex made of 28 subunits that are arranged in four stacked rings. The two outer rings are each formed by seven alpha subunits, and the two inner rings are formed by seven beta subunits. The proteolytic activity is exerted by three beta-subunits PSMB5, PSMB6 and PSMB7.</text>
</comment>
<proteinExistence type="inferred from homology"/>
<gene>
    <name evidence="9" type="ORF">V9T40_001660</name>
</gene>
<comment type="function">
    <text evidence="7">Non-catalytic component of the 20S core proteasome complex involved in the proteolytic degradation of most intracellular proteins. This complex plays numerous essential roles within the cell by associating with different regulatory particles. Associated with two 19S regulatory particles, forms the 26S proteasome and thus participates in the ATP-dependent degradation of ubiquitinated proteins. The 26S proteasome plays a key role in the maintenance of protein homeostasis by removing misfolded or damaged proteins that could impair cellular functions, and by removing proteins whose functions are no longer required. Associated with the PA200 or PA28, the 20S proteasome mediates ubiquitin-independent protein degradation. This type of proteolysis is required in several pathways including spermatogenesis (20S-PA200 complex) or generation of a subset of MHC class I-presented antigenic peptides (20S-PA28 complex).</text>
</comment>
<evidence type="ECO:0000313" key="9">
    <source>
        <dbReference type="EMBL" id="KAK7595227.1"/>
    </source>
</evidence>
<evidence type="ECO:0000256" key="4">
    <source>
        <dbReference type="ARBA" id="ARBA00023242"/>
    </source>
</evidence>
<comment type="subunit">
    <text evidence="6">The 26S proteasome consists of a 20S proteasome core and two 19S regulatory subunits. The 20S proteasome core is composed of 28 subunits that are arranged in four stacked rings, resulting in a barrel-shaped structure. The two end rings are each formed by seven alpha subunits, and the two central rings are each formed by seven beta subunits. The catalytic chamber with the active sites is on the inside of the barrel.</text>
</comment>